<protein>
    <recommendedName>
        <fullName evidence="3">Mediator of RNA polymerase II transcription subunit 18</fullName>
    </recommendedName>
</protein>
<dbReference type="VEuPathDB" id="PiroplasmaDB:TOT_010000194"/>
<name>J7MGT0_THEOR</name>
<dbReference type="GeneID" id="20713144"/>
<dbReference type="KEGG" id="tot:TOT_010000194"/>
<dbReference type="OMA" id="FHINYGS"/>
<keyword evidence="2" id="KW-1185">Reference proteome</keyword>
<dbReference type="eggNOG" id="ENOG502QX5N">
    <property type="taxonomic scope" value="Eukaryota"/>
</dbReference>
<dbReference type="RefSeq" id="XP_009689027.1">
    <property type="nucleotide sequence ID" value="XM_009690732.1"/>
</dbReference>
<gene>
    <name evidence="1" type="ORF">TOT_010000194</name>
</gene>
<sequence>MENESEVNSDDELLSLLQSSGDHYSYFPGYDANNIVTEYSKYGIFKVKEPNKELGKSKLYLEFVCTLKHLADACTIHEYMRYLYDKDRSNTLKNVNFSRADRFDDNAKHYEVLIHRRPHHLIGKCTLREVDGPVSMSSTGSDNLTMRSVYSALISPGIVDVLPSLGYKKVKQNNVVSQVFHINYGSHNYVQVSLYRYYDLERELFPGSLLTEIRCFGSSEIEFYKNLTNTFAKLLYKFVQFCDTWYLMPWCV</sequence>
<evidence type="ECO:0008006" key="3">
    <source>
        <dbReference type="Google" id="ProtNLM"/>
    </source>
</evidence>
<accession>J7MGT0</accession>
<organism evidence="1 2">
    <name type="scientific">Theileria orientalis strain Shintoku</name>
    <dbReference type="NCBI Taxonomy" id="869250"/>
    <lineage>
        <taxon>Eukaryota</taxon>
        <taxon>Sar</taxon>
        <taxon>Alveolata</taxon>
        <taxon>Apicomplexa</taxon>
        <taxon>Aconoidasida</taxon>
        <taxon>Piroplasmida</taxon>
        <taxon>Theileriidae</taxon>
        <taxon>Theileria</taxon>
    </lineage>
</organism>
<reference evidence="1 2" key="1">
    <citation type="journal article" date="2012" name="MBio">
        <title>Comparative genome analysis of three eukaryotic parasites with differing abilities to transform leukocytes reveals key mediators of Theileria-induced leukocyte transformation.</title>
        <authorList>
            <person name="Hayashida K."/>
            <person name="Hara Y."/>
            <person name="Abe T."/>
            <person name="Yamasaki C."/>
            <person name="Toyoda A."/>
            <person name="Kosuge T."/>
            <person name="Suzuki Y."/>
            <person name="Sato Y."/>
            <person name="Kawashima S."/>
            <person name="Katayama T."/>
            <person name="Wakaguri H."/>
            <person name="Inoue N."/>
            <person name="Homma K."/>
            <person name="Tada-Umezaki M."/>
            <person name="Yagi Y."/>
            <person name="Fujii Y."/>
            <person name="Habara T."/>
            <person name="Kanehisa M."/>
            <person name="Watanabe H."/>
            <person name="Ito K."/>
            <person name="Gojobori T."/>
            <person name="Sugawara H."/>
            <person name="Imanishi T."/>
            <person name="Weir W."/>
            <person name="Gardner M."/>
            <person name="Pain A."/>
            <person name="Shiels B."/>
            <person name="Hattori M."/>
            <person name="Nene V."/>
            <person name="Sugimoto C."/>
        </authorList>
    </citation>
    <scope>NUCLEOTIDE SEQUENCE [LARGE SCALE GENOMIC DNA]</scope>
    <source>
        <strain evidence="1 2">Shintoku</strain>
    </source>
</reference>
<dbReference type="AlphaFoldDB" id="J7MGT0"/>
<evidence type="ECO:0000313" key="2">
    <source>
        <dbReference type="Proteomes" id="UP000003786"/>
    </source>
</evidence>
<evidence type="ECO:0000313" key="1">
    <source>
        <dbReference type="EMBL" id="BAM38726.1"/>
    </source>
</evidence>
<proteinExistence type="predicted"/>
<dbReference type="OrthoDB" id="365855at2759"/>
<dbReference type="Proteomes" id="UP000003786">
    <property type="component" value="Chromosome 1"/>
</dbReference>
<dbReference type="EMBL" id="AP011946">
    <property type="protein sequence ID" value="BAM38726.1"/>
    <property type="molecule type" value="Genomic_DNA"/>
</dbReference>